<proteinExistence type="predicted"/>
<evidence type="ECO:0000259" key="1">
    <source>
        <dbReference type="PROSITE" id="PS50011"/>
    </source>
</evidence>
<dbReference type="GO" id="GO:0004672">
    <property type="term" value="F:protein kinase activity"/>
    <property type="evidence" value="ECO:0007669"/>
    <property type="project" value="InterPro"/>
</dbReference>
<dbReference type="GO" id="GO:0005524">
    <property type="term" value="F:ATP binding"/>
    <property type="evidence" value="ECO:0007669"/>
    <property type="project" value="InterPro"/>
</dbReference>
<reference evidence="2 3" key="1">
    <citation type="journal article" date="2015" name="Environ. Microbiol.">
        <title>Metagenome sequence of Elaphomyces granulatus from sporocarp tissue reveals Ascomycota ectomycorrhizal fingerprints of genome expansion and a Proteobacteria-rich microbiome.</title>
        <authorList>
            <person name="Quandt C.A."/>
            <person name="Kohler A."/>
            <person name="Hesse C.N."/>
            <person name="Sharpton T.J."/>
            <person name="Martin F."/>
            <person name="Spatafora J.W."/>
        </authorList>
    </citation>
    <scope>NUCLEOTIDE SEQUENCE [LARGE SCALE GENOMIC DNA]</scope>
    <source>
        <strain evidence="2 3">OSC145934</strain>
    </source>
</reference>
<dbReference type="InterPro" id="IPR011009">
    <property type="entry name" value="Kinase-like_dom_sf"/>
</dbReference>
<dbReference type="EMBL" id="NPHW01003328">
    <property type="protein sequence ID" value="OXV09793.1"/>
    <property type="molecule type" value="Genomic_DNA"/>
</dbReference>
<evidence type="ECO:0000313" key="2">
    <source>
        <dbReference type="EMBL" id="OXV09793.1"/>
    </source>
</evidence>
<evidence type="ECO:0000313" key="3">
    <source>
        <dbReference type="Proteomes" id="UP000243515"/>
    </source>
</evidence>
<name>A0A232M063_9EURO</name>
<sequence>MDIFYSTVNAANEVRATTLFVEGVISTIATKEYDEYKADIQLKLDLHLASLQFFQARFLDPEHGLMLPGHLPQWVAETIRDLLLKMNRVWAEYEVLMMKHGIYGSAEGAGDGSSMGNEEWKQLFTQQVKAKVKALKVKGFERSMFDRKKLLKVLDEYKEWSDNLRDVMQDFSQEAIYLVTDATCSLNNLNLQGTGLEPVLNRQMLALEKAPEGFRDLDGEVVEDGALSNGFQLAQWKHEGENVRVIVEYHGYDDHLKADDLEPEEASLLKAPLRDLAWLLQNSTFSEDPSGSNQPTIYSLRCLGLIDQVEKERHAFLYSLPSPRIGEEAATADLVTLHQLISNIDIATKRMAGKLSLGDRFNISYCLALTLLNVHGSRWVHKNIWSRGILLFRQDDAGIKPFVLKATSSSTGPKTTRVVAFLGDWGHARPAQAGTEFRSDFEVEPNFYRHPERQRKPTHQFARPHDIYALGVVLLETGLWKTVSQLFDKPIKEAERSGRLPKPNDVRGALIKLAQNELPKEMGDLYAAAVASCLSGDFRDGSEMELSLDFREKVVDNIALGRKL</sequence>
<dbReference type="PANTHER" id="PTHR37542">
    <property type="entry name" value="HELO DOMAIN-CONTAINING PROTEIN-RELATED"/>
    <property type="match status" value="1"/>
</dbReference>
<dbReference type="Gene3D" id="1.10.510.10">
    <property type="entry name" value="Transferase(Phosphotransferase) domain 1"/>
    <property type="match status" value="1"/>
</dbReference>
<dbReference type="InterPro" id="IPR000719">
    <property type="entry name" value="Prot_kinase_dom"/>
</dbReference>
<feature type="domain" description="Protein kinase" evidence="1">
    <location>
        <begin position="231"/>
        <end position="564"/>
    </location>
</feature>
<dbReference type="Pfam" id="PF24476">
    <property type="entry name" value="DUF7580"/>
    <property type="match status" value="1"/>
</dbReference>
<dbReference type="Proteomes" id="UP000243515">
    <property type="component" value="Unassembled WGS sequence"/>
</dbReference>
<dbReference type="AlphaFoldDB" id="A0A232M063"/>
<dbReference type="SUPFAM" id="SSF56112">
    <property type="entry name" value="Protein kinase-like (PK-like)"/>
    <property type="match status" value="1"/>
</dbReference>
<dbReference type="PANTHER" id="PTHR37542:SF1">
    <property type="entry name" value="PRION-INHIBITION AND PROPAGATION HELO DOMAIN-CONTAINING PROTEIN"/>
    <property type="match status" value="1"/>
</dbReference>
<keyword evidence="3" id="KW-1185">Reference proteome</keyword>
<dbReference type="OrthoDB" id="4225170at2759"/>
<dbReference type="PROSITE" id="PS50011">
    <property type="entry name" value="PROTEIN_KINASE_DOM"/>
    <property type="match status" value="1"/>
</dbReference>
<dbReference type="InterPro" id="IPR056002">
    <property type="entry name" value="DUF7580"/>
</dbReference>
<accession>A0A232M063</accession>
<protein>
    <recommendedName>
        <fullName evidence="1">Protein kinase domain-containing protein</fullName>
    </recommendedName>
</protein>
<comment type="caution">
    <text evidence="2">The sequence shown here is derived from an EMBL/GenBank/DDBJ whole genome shotgun (WGS) entry which is preliminary data.</text>
</comment>
<gene>
    <name evidence="2" type="ORF">Egran_02444</name>
</gene>
<organism evidence="2 3">
    <name type="scientific">Elaphomyces granulatus</name>
    <dbReference type="NCBI Taxonomy" id="519963"/>
    <lineage>
        <taxon>Eukaryota</taxon>
        <taxon>Fungi</taxon>
        <taxon>Dikarya</taxon>
        <taxon>Ascomycota</taxon>
        <taxon>Pezizomycotina</taxon>
        <taxon>Eurotiomycetes</taxon>
        <taxon>Eurotiomycetidae</taxon>
        <taxon>Eurotiales</taxon>
        <taxon>Elaphomycetaceae</taxon>
        <taxon>Elaphomyces</taxon>
    </lineage>
</organism>